<name>A0A6J8BJZ4_MYTCO</name>
<sequence>MKGDIVLLTFVLFLCYFSVDGSGYLKNPAARNSIWRYFGAASFANDIEANHDDMNVNCGGKFVKDHNDLSQKCGLCGDPKNGPLDHENPAKYAKGYVTQVYHEGTTVNITVTVTGKKEGGFFMMDLCCPASPSQVTEQCFNRLIFKDTNSNTLPINNFEGDGSFEVILPPGVTGDHCVMRWIWITANEYSCDPTGLCGVGYWEQPAFVNCADVNVLATGEPIPPDFEYPDYTSTYSSINGGGDNGTSSTSATPVPTDLSSVPIGGSSTTVATTTISPDSTTTSIGISIVTVDPTGVTGTTDTPPSTQGPIVGPVGPVIASSGLGLPSFGFFAPFLPLGLPVLAKFGLGWWANRQAGGISPRVNIPPPPGPIVYEPMPLFGGPAYVPAPVPVSKHYKSYGKSESVHGYGNNYNSYNGNYGNNNYGNNRNHGSSYGSGYYNGKKK</sequence>
<protein>
    <recommendedName>
        <fullName evidence="3">Chitin-binding type-4 domain-containing protein</fullName>
    </recommendedName>
</protein>
<feature type="signal peptide" evidence="2">
    <location>
        <begin position="1"/>
        <end position="21"/>
    </location>
</feature>
<dbReference type="AlphaFoldDB" id="A0A6J8BJZ4"/>
<evidence type="ECO:0000313" key="4">
    <source>
        <dbReference type="EMBL" id="CAC5383430.1"/>
    </source>
</evidence>
<feature type="chain" id="PRO_5026773118" description="Chitin-binding type-4 domain-containing protein" evidence="2">
    <location>
        <begin position="22"/>
        <end position="443"/>
    </location>
</feature>
<dbReference type="OrthoDB" id="6117320at2759"/>
<dbReference type="Proteomes" id="UP000507470">
    <property type="component" value="Unassembled WGS sequence"/>
</dbReference>
<evidence type="ECO:0000256" key="1">
    <source>
        <dbReference type="SAM" id="MobiDB-lite"/>
    </source>
</evidence>
<proteinExistence type="predicted"/>
<feature type="region of interest" description="Disordered" evidence="1">
    <location>
        <begin position="237"/>
        <end position="274"/>
    </location>
</feature>
<reference evidence="4 5" key="1">
    <citation type="submission" date="2020-06" db="EMBL/GenBank/DDBJ databases">
        <authorList>
            <person name="Li R."/>
            <person name="Bekaert M."/>
        </authorList>
    </citation>
    <scope>NUCLEOTIDE SEQUENCE [LARGE SCALE GENOMIC DNA]</scope>
    <source>
        <strain evidence="5">wild</strain>
    </source>
</reference>
<gene>
    <name evidence="4" type="ORF">MCOR_19175</name>
</gene>
<feature type="domain" description="Chitin-binding type-4" evidence="3">
    <location>
        <begin position="23"/>
        <end position="213"/>
    </location>
</feature>
<feature type="region of interest" description="Disordered" evidence="1">
    <location>
        <begin position="419"/>
        <end position="443"/>
    </location>
</feature>
<evidence type="ECO:0000259" key="3">
    <source>
        <dbReference type="Pfam" id="PF03067"/>
    </source>
</evidence>
<evidence type="ECO:0000256" key="2">
    <source>
        <dbReference type="SAM" id="SignalP"/>
    </source>
</evidence>
<dbReference type="Pfam" id="PF03067">
    <property type="entry name" value="LPMO_10"/>
    <property type="match status" value="1"/>
</dbReference>
<accession>A0A6J8BJZ4</accession>
<feature type="compositionally biased region" description="Low complexity" evidence="1">
    <location>
        <begin position="263"/>
        <end position="274"/>
    </location>
</feature>
<keyword evidence="5" id="KW-1185">Reference proteome</keyword>
<dbReference type="EMBL" id="CACVKT020003361">
    <property type="protein sequence ID" value="CAC5383430.1"/>
    <property type="molecule type" value="Genomic_DNA"/>
</dbReference>
<evidence type="ECO:0000313" key="5">
    <source>
        <dbReference type="Proteomes" id="UP000507470"/>
    </source>
</evidence>
<dbReference type="InterPro" id="IPR004302">
    <property type="entry name" value="Cellulose/chitin-bd_N"/>
</dbReference>
<keyword evidence="2" id="KW-0732">Signal</keyword>
<organism evidence="4 5">
    <name type="scientific">Mytilus coruscus</name>
    <name type="common">Sea mussel</name>
    <dbReference type="NCBI Taxonomy" id="42192"/>
    <lineage>
        <taxon>Eukaryota</taxon>
        <taxon>Metazoa</taxon>
        <taxon>Spiralia</taxon>
        <taxon>Lophotrochozoa</taxon>
        <taxon>Mollusca</taxon>
        <taxon>Bivalvia</taxon>
        <taxon>Autobranchia</taxon>
        <taxon>Pteriomorphia</taxon>
        <taxon>Mytilida</taxon>
        <taxon>Mytiloidea</taxon>
        <taxon>Mytilidae</taxon>
        <taxon>Mytilinae</taxon>
        <taxon>Mytilus</taxon>
    </lineage>
</organism>